<evidence type="ECO:0000313" key="2">
    <source>
        <dbReference type="Proteomes" id="UP000253426"/>
    </source>
</evidence>
<evidence type="ECO:0000313" key="1">
    <source>
        <dbReference type="EMBL" id="RBP36073.1"/>
    </source>
</evidence>
<accession>A0A366H4L9</accession>
<comment type="caution">
    <text evidence="1">The sequence shown here is derived from an EMBL/GenBank/DDBJ whole genome shotgun (WGS) entry which is preliminary data.</text>
</comment>
<dbReference type="Pfam" id="PF14345">
    <property type="entry name" value="GDYXXLXY"/>
    <property type="match status" value="1"/>
</dbReference>
<dbReference type="EMBL" id="QNRR01000018">
    <property type="protein sequence ID" value="RBP36073.1"/>
    <property type="molecule type" value="Genomic_DNA"/>
</dbReference>
<proteinExistence type="predicted"/>
<reference evidence="1 2" key="1">
    <citation type="submission" date="2018-06" db="EMBL/GenBank/DDBJ databases">
        <title>Genomic Encyclopedia of Type Strains, Phase IV (KMG-IV): sequencing the most valuable type-strain genomes for metagenomic binning, comparative biology and taxonomic classification.</title>
        <authorList>
            <person name="Goeker M."/>
        </authorList>
    </citation>
    <scope>NUCLEOTIDE SEQUENCE [LARGE SCALE GENOMIC DNA]</scope>
    <source>
        <strain evidence="1 2">DSM 25532</strain>
    </source>
</reference>
<gene>
    <name evidence="1" type="ORF">DES53_11821</name>
</gene>
<dbReference type="RefSeq" id="WP_113962022.1">
    <property type="nucleotide sequence ID" value="NZ_QNRR01000018.1"/>
</dbReference>
<dbReference type="InterPro" id="IPR025833">
    <property type="entry name" value="GDYXXLXY"/>
</dbReference>
<organism evidence="1 2">
    <name type="scientific">Roseimicrobium gellanilyticum</name>
    <dbReference type="NCBI Taxonomy" id="748857"/>
    <lineage>
        <taxon>Bacteria</taxon>
        <taxon>Pseudomonadati</taxon>
        <taxon>Verrucomicrobiota</taxon>
        <taxon>Verrucomicrobiia</taxon>
        <taxon>Verrucomicrobiales</taxon>
        <taxon>Verrucomicrobiaceae</taxon>
        <taxon>Roseimicrobium</taxon>
    </lineage>
</organism>
<dbReference type="AlphaFoldDB" id="A0A366H4L9"/>
<dbReference type="Proteomes" id="UP000253426">
    <property type="component" value="Unassembled WGS sequence"/>
</dbReference>
<keyword evidence="2" id="KW-1185">Reference proteome</keyword>
<protein>
    <submittedName>
        <fullName evidence="1">Putative membrane-anchored protein</fullName>
    </submittedName>
</protein>
<name>A0A366H4L9_9BACT</name>
<sequence>MRKWIIILTGVATLALVNWTITQRENQITNGKVARLELAPVDPRSLMQGDYMALRFQLSNEVQRAITEKKEDAQDGHLVAKPDANGITRYVRLHAGESLAPDEFLLRYRVRDHQVKFATNAWFFQEGHAKIYEGARYGEFRVSPAGEMLLVAMLGKDREKLGPALPSTP</sequence>
<dbReference type="OrthoDB" id="4868247at2"/>